<sequence length="45" mass="4968">CQLCILHSCSLSAESNLWSWFKNLAKMHVNTGFCGTMSFLSVNSA</sequence>
<dbReference type="AlphaFoldDB" id="A0A093FSD5"/>
<evidence type="ECO:0000313" key="2">
    <source>
        <dbReference type="Proteomes" id="UP000054190"/>
    </source>
</evidence>
<reference evidence="1 2" key="1">
    <citation type="submission" date="2014-04" db="EMBL/GenBank/DDBJ databases">
        <title>Genome evolution of avian class.</title>
        <authorList>
            <person name="Zhang G."/>
            <person name="Li C."/>
        </authorList>
    </citation>
    <scope>NUCLEOTIDE SEQUENCE [LARGE SCALE GENOMIC DNA]</scope>
    <source>
        <strain evidence="1">BGI_N341</strain>
    </source>
</reference>
<dbReference type="Proteomes" id="UP000054190">
    <property type="component" value="Unassembled WGS sequence"/>
</dbReference>
<organism evidence="1 2">
    <name type="scientific">Tyto alba</name>
    <name type="common">Barn owl</name>
    <dbReference type="NCBI Taxonomy" id="56313"/>
    <lineage>
        <taxon>Eukaryota</taxon>
        <taxon>Metazoa</taxon>
        <taxon>Chordata</taxon>
        <taxon>Craniata</taxon>
        <taxon>Vertebrata</taxon>
        <taxon>Euteleostomi</taxon>
        <taxon>Archelosauria</taxon>
        <taxon>Archosauria</taxon>
        <taxon>Dinosauria</taxon>
        <taxon>Saurischia</taxon>
        <taxon>Theropoda</taxon>
        <taxon>Coelurosauria</taxon>
        <taxon>Aves</taxon>
        <taxon>Neognathae</taxon>
        <taxon>Neoaves</taxon>
        <taxon>Telluraves</taxon>
        <taxon>Strigiformes</taxon>
        <taxon>Tytonidae</taxon>
        <taxon>Tyto</taxon>
    </lineage>
</organism>
<gene>
    <name evidence="1" type="ORF">N341_07160</name>
</gene>
<evidence type="ECO:0000313" key="1">
    <source>
        <dbReference type="EMBL" id="KFV59605.1"/>
    </source>
</evidence>
<feature type="non-terminal residue" evidence="1">
    <location>
        <position position="1"/>
    </location>
</feature>
<name>A0A093FSD5_TYTAL</name>
<keyword evidence="2" id="KW-1185">Reference proteome</keyword>
<proteinExistence type="predicted"/>
<protein>
    <submittedName>
        <fullName evidence="1">Uncharacterized protein</fullName>
    </submittedName>
</protein>
<dbReference type="EMBL" id="KK400354">
    <property type="protein sequence ID" value="KFV59605.1"/>
    <property type="molecule type" value="Genomic_DNA"/>
</dbReference>
<accession>A0A093FSD5</accession>
<feature type="non-terminal residue" evidence="1">
    <location>
        <position position="45"/>
    </location>
</feature>